<keyword evidence="5 6" id="KW-0472">Membrane</keyword>
<evidence type="ECO:0000256" key="4">
    <source>
        <dbReference type="ARBA" id="ARBA00022989"/>
    </source>
</evidence>
<evidence type="ECO:0000256" key="5">
    <source>
        <dbReference type="ARBA" id="ARBA00023136"/>
    </source>
</evidence>
<dbReference type="Pfam" id="PF02117">
    <property type="entry name" value="7TM_GPCR_Sra"/>
    <property type="match status" value="1"/>
</dbReference>
<evidence type="ECO:0000256" key="6">
    <source>
        <dbReference type="SAM" id="Phobius"/>
    </source>
</evidence>
<dbReference type="GO" id="GO:0004930">
    <property type="term" value="F:G protein-coupled receptor activity"/>
    <property type="evidence" value="ECO:0007669"/>
    <property type="project" value="InterPro"/>
</dbReference>
<dbReference type="STRING" id="29170.A0A368GMS4"/>
<dbReference type="EMBL" id="JOJR01000125">
    <property type="protein sequence ID" value="RCN44589.1"/>
    <property type="molecule type" value="Genomic_DNA"/>
</dbReference>
<comment type="similarity">
    <text evidence="2">Belongs to the nematode receptor-like protein srb family.</text>
</comment>
<feature type="transmembrane region" description="Helical" evidence="6">
    <location>
        <begin position="38"/>
        <end position="59"/>
    </location>
</feature>
<dbReference type="Proteomes" id="UP000252519">
    <property type="component" value="Unassembled WGS sequence"/>
</dbReference>
<dbReference type="PANTHER" id="PTHR31216">
    <property type="entry name" value="SERPENTINE RECEPTOR CLASS BETA-1-RELATED-RELATED"/>
    <property type="match status" value="1"/>
</dbReference>
<comment type="caution">
    <text evidence="7">The sequence shown here is derived from an EMBL/GenBank/DDBJ whole genome shotgun (WGS) entry which is preliminary data.</text>
</comment>
<dbReference type="InterPro" id="IPR002184">
    <property type="entry name" value="7TM_GPCR_serpentine_rcpt_Srb"/>
</dbReference>
<protein>
    <submittedName>
        <fullName evidence="7">Uncharacterized protein</fullName>
    </submittedName>
</protein>
<keyword evidence="8" id="KW-1185">Reference proteome</keyword>
<proteinExistence type="inferred from homology"/>
<feature type="transmembrane region" description="Helical" evidence="6">
    <location>
        <begin position="86"/>
        <end position="108"/>
    </location>
</feature>
<dbReference type="PANTHER" id="PTHR31216:SF11">
    <property type="entry name" value="SERPENTINE RECEPTOR CLASS BETA-16-RELATED"/>
    <property type="match status" value="1"/>
</dbReference>
<evidence type="ECO:0000313" key="7">
    <source>
        <dbReference type="EMBL" id="RCN44589.1"/>
    </source>
</evidence>
<dbReference type="GO" id="GO:0007606">
    <property type="term" value="P:sensory perception of chemical stimulus"/>
    <property type="evidence" value="ECO:0007669"/>
    <property type="project" value="InterPro"/>
</dbReference>
<evidence type="ECO:0000256" key="2">
    <source>
        <dbReference type="ARBA" id="ARBA00006860"/>
    </source>
</evidence>
<gene>
    <name evidence="7" type="ORF">ANCCAN_09409</name>
</gene>
<accession>A0A368GMS4</accession>
<dbReference type="InterPro" id="IPR000344">
    <property type="entry name" value="7TM_GPCR_serpentine_rcpt_Sra"/>
</dbReference>
<comment type="subcellular location">
    <subcellularLocation>
        <location evidence="1">Membrane</location>
        <topology evidence="1">Multi-pass membrane protein</topology>
    </subcellularLocation>
</comment>
<keyword evidence="4 6" id="KW-1133">Transmembrane helix</keyword>
<evidence type="ECO:0000256" key="3">
    <source>
        <dbReference type="ARBA" id="ARBA00022692"/>
    </source>
</evidence>
<sequence>MGITATIMLITYRSSDFDELTTSVLFIPSAAYGRTTRMFHIEIIFCVVCVLGMVVLIIVNTIKCSRGGLVLTSRYQLRENVATTKITLYLTGIQTILFLLYTACATMIRMHQQVIFGDNVKAFTTVKLSFYVSSFYPSSFLTMRSYAPHFFFILKH</sequence>
<feature type="transmembrane region" description="Helical" evidence="6">
    <location>
        <begin position="128"/>
        <end position="147"/>
    </location>
</feature>
<evidence type="ECO:0000256" key="1">
    <source>
        <dbReference type="ARBA" id="ARBA00004141"/>
    </source>
</evidence>
<dbReference type="AlphaFoldDB" id="A0A368GMS4"/>
<reference evidence="7 8" key="1">
    <citation type="submission" date="2014-10" db="EMBL/GenBank/DDBJ databases">
        <title>Draft genome of the hookworm Ancylostoma caninum.</title>
        <authorList>
            <person name="Mitreva M."/>
        </authorList>
    </citation>
    <scope>NUCLEOTIDE SEQUENCE [LARGE SCALE GENOMIC DNA]</scope>
    <source>
        <strain evidence="7 8">Baltimore</strain>
    </source>
</reference>
<dbReference type="GO" id="GO:0016020">
    <property type="term" value="C:membrane"/>
    <property type="evidence" value="ECO:0007669"/>
    <property type="project" value="UniProtKB-SubCell"/>
</dbReference>
<keyword evidence="3 6" id="KW-0812">Transmembrane</keyword>
<organism evidence="7 8">
    <name type="scientific">Ancylostoma caninum</name>
    <name type="common">Dog hookworm</name>
    <dbReference type="NCBI Taxonomy" id="29170"/>
    <lineage>
        <taxon>Eukaryota</taxon>
        <taxon>Metazoa</taxon>
        <taxon>Ecdysozoa</taxon>
        <taxon>Nematoda</taxon>
        <taxon>Chromadorea</taxon>
        <taxon>Rhabditida</taxon>
        <taxon>Rhabditina</taxon>
        <taxon>Rhabditomorpha</taxon>
        <taxon>Strongyloidea</taxon>
        <taxon>Ancylostomatidae</taxon>
        <taxon>Ancylostomatinae</taxon>
        <taxon>Ancylostoma</taxon>
    </lineage>
</organism>
<dbReference type="OrthoDB" id="5870496at2759"/>
<name>A0A368GMS4_ANCCA</name>
<evidence type="ECO:0000313" key="8">
    <source>
        <dbReference type="Proteomes" id="UP000252519"/>
    </source>
</evidence>